<reference evidence="2" key="1">
    <citation type="journal article" date="2020" name="Nature">
        <title>Giant virus diversity and host interactions through global metagenomics.</title>
        <authorList>
            <person name="Schulz F."/>
            <person name="Roux S."/>
            <person name="Paez-Espino D."/>
            <person name="Jungbluth S."/>
            <person name="Walsh D.A."/>
            <person name="Denef V.J."/>
            <person name="McMahon K.D."/>
            <person name="Konstantinidis K.T."/>
            <person name="Eloe-Fadrosh E.A."/>
            <person name="Kyrpides N.C."/>
            <person name="Woyke T."/>
        </authorList>
    </citation>
    <scope>NUCLEOTIDE SEQUENCE</scope>
    <source>
        <strain evidence="2">GVMAG-M-3300009422-16</strain>
    </source>
</reference>
<keyword evidence="1" id="KW-0812">Transmembrane</keyword>
<dbReference type="EMBL" id="MN739058">
    <property type="protein sequence ID" value="QHS86597.1"/>
    <property type="molecule type" value="Genomic_DNA"/>
</dbReference>
<name>A0A6C0B302_9ZZZZ</name>
<organism evidence="2">
    <name type="scientific">viral metagenome</name>
    <dbReference type="NCBI Taxonomy" id="1070528"/>
    <lineage>
        <taxon>unclassified sequences</taxon>
        <taxon>metagenomes</taxon>
        <taxon>organismal metagenomes</taxon>
    </lineage>
</organism>
<feature type="transmembrane region" description="Helical" evidence="1">
    <location>
        <begin position="138"/>
        <end position="155"/>
    </location>
</feature>
<sequence length="156" mass="17664">MSVSKKENNLNEGDIGLTKPGYNSRKMLFFIIIPICCICLVACLCTITLSLLFINYIILTETSVIYTNNTQPLSYIPSQIPTPTPSLFQTIAPSHSPTLYPTEDYEPYIEYPVYNEVLNKTQETNYYNIMIQTSDANIPYVTFSGVLLICVLLLNR</sequence>
<keyword evidence="1" id="KW-0472">Membrane</keyword>
<evidence type="ECO:0000313" key="2">
    <source>
        <dbReference type="EMBL" id="QHS86597.1"/>
    </source>
</evidence>
<dbReference type="AlphaFoldDB" id="A0A6C0B302"/>
<accession>A0A6C0B302</accession>
<protein>
    <submittedName>
        <fullName evidence="2">Uncharacterized protein</fullName>
    </submittedName>
</protein>
<feature type="transmembrane region" description="Helical" evidence="1">
    <location>
        <begin position="28"/>
        <end position="58"/>
    </location>
</feature>
<proteinExistence type="predicted"/>
<evidence type="ECO:0000256" key="1">
    <source>
        <dbReference type="SAM" id="Phobius"/>
    </source>
</evidence>
<keyword evidence="1" id="KW-1133">Transmembrane helix</keyword>